<evidence type="ECO:0000313" key="3">
    <source>
        <dbReference type="EMBL" id="GAV80369.1"/>
    </source>
</evidence>
<sequence>MPSPGPPPQRVGAPSSTPADTDLPLTAGDHPSSSSPPVKSFAAIMGSQHTPPFCPLSTLPFIPPIPLSPFSTSTLDGLPLFSFSPSDFQAASSFNRLTLLARFATPLPPVNAFDNHVNSSWGLIKPATVGLLDHRTFTIQIQSMDDLTIAWSRVSRTFNGRSFLLLRWSPGSRRKDSPLAAVWLSLPGLPLPLHNPSFLKAFGDSLGRFLCSDETTAKFKHPRAPRICVELDLSAPPPPAFVVAFGEWKIHQRIAFQSRLLYCSHCLLQGHNATSCRNRKGKRPAVASFPVTDSGKQACGGVLLAGTPSPGRDNPPLPMPPVGIEKTNHRIVENNHM</sequence>
<dbReference type="PANTHER" id="PTHR31286:SF99">
    <property type="entry name" value="DUF4283 DOMAIN-CONTAINING PROTEIN"/>
    <property type="match status" value="1"/>
</dbReference>
<dbReference type="EMBL" id="BDDD01002167">
    <property type="protein sequence ID" value="GAV80369.1"/>
    <property type="molecule type" value="Genomic_DNA"/>
</dbReference>
<keyword evidence="4" id="KW-1185">Reference proteome</keyword>
<organism evidence="3 4">
    <name type="scientific">Cephalotus follicularis</name>
    <name type="common">Albany pitcher plant</name>
    <dbReference type="NCBI Taxonomy" id="3775"/>
    <lineage>
        <taxon>Eukaryota</taxon>
        <taxon>Viridiplantae</taxon>
        <taxon>Streptophyta</taxon>
        <taxon>Embryophyta</taxon>
        <taxon>Tracheophyta</taxon>
        <taxon>Spermatophyta</taxon>
        <taxon>Magnoliopsida</taxon>
        <taxon>eudicotyledons</taxon>
        <taxon>Gunneridae</taxon>
        <taxon>Pentapetalae</taxon>
        <taxon>rosids</taxon>
        <taxon>fabids</taxon>
        <taxon>Oxalidales</taxon>
        <taxon>Cephalotaceae</taxon>
        <taxon>Cephalotus</taxon>
    </lineage>
</organism>
<evidence type="ECO:0000256" key="1">
    <source>
        <dbReference type="SAM" id="MobiDB-lite"/>
    </source>
</evidence>
<name>A0A1Q3CJG3_CEPFO</name>
<reference evidence="4" key="1">
    <citation type="submission" date="2016-04" db="EMBL/GenBank/DDBJ databases">
        <title>Cephalotus genome sequencing.</title>
        <authorList>
            <person name="Fukushima K."/>
            <person name="Hasebe M."/>
            <person name="Fang X."/>
        </authorList>
    </citation>
    <scope>NUCLEOTIDE SEQUENCE [LARGE SCALE GENOMIC DNA]</scope>
    <source>
        <strain evidence="4">cv. St1</strain>
    </source>
</reference>
<protein>
    <submittedName>
        <fullName evidence="3">DUF4283 domain-containing protein</fullName>
    </submittedName>
</protein>
<proteinExistence type="predicted"/>
<gene>
    <name evidence="3" type="ORF">CFOL_v3_23830</name>
</gene>
<evidence type="ECO:0000259" key="2">
    <source>
        <dbReference type="Pfam" id="PF14111"/>
    </source>
</evidence>
<dbReference type="OrthoDB" id="1751950at2759"/>
<evidence type="ECO:0000313" key="4">
    <source>
        <dbReference type="Proteomes" id="UP000187406"/>
    </source>
</evidence>
<feature type="region of interest" description="Disordered" evidence="1">
    <location>
        <begin position="1"/>
        <end position="40"/>
    </location>
</feature>
<accession>A0A1Q3CJG3</accession>
<dbReference type="InterPro" id="IPR025558">
    <property type="entry name" value="DUF4283"/>
</dbReference>
<dbReference type="AlphaFoldDB" id="A0A1Q3CJG3"/>
<dbReference type="Proteomes" id="UP000187406">
    <property type="component" value="Unassembled WGS sequence"/>
</dbReference>
<dbReference type="PANTHER" id="PTHR31286">
    <property type="entry name" value="GLYCINE-RICH CELL WALL STRUCTURAL PROTEIN 1.8-LIKE"/>
    <property type="match status" value="1"/>
</dbReference>
<feature type="domain" description="DUF4283" evidence="2">
    <location>
        <begin position="95"/>
        <end position="171"/>
    </location>
</feature>
<dbReference type="Pfam" id="PF14111">
    <property type="entry name" value="DUF4283"/>
    <property type="match status" value="1"/>
</dbReference>
<dbReference type="InParanoid" id="A0A1Q3CJG3"/>
<comment type="caution">
    <text evidence="3">The sequence shown here is derived from an EMBL/GenBank/DDBJ whole genome shotgun (WGS) entry which is preliminary data.</text>
</comment>
<dbReference type="InterPro" id="IPR040256">
    <property type="entry name" value="At4g02000-like"/>
</dbReference>